<dbReference type="EMBL" id="JAPQKN010000001">
    <property type="protein sequence ID" value="KAJ5176532.1"/>
    <property type="molecule type" value="Genomic_DNA"/>
</dbReference>
<sequence>MATRYFLLGFVAFIAAPTPAAATNTRFHHFFPIYNDYFINIRNDQCATLYASQQAATSLYSTTCIDLLSCILANTSEAVKGNMASASVALGLMPTILTFLGSSTAEVALLSRRRPLLAVMIALGSPAVNPLPTFVYPNPVADLKEREGRLLLNHLSALSNFRAAILILTEYLIVIAAIVNVTTASYYTGLWTITNISCSTTWYPIVWVFVTICLHLMGMLSLALRAETIRGAGTTRSIKARVTEWIQHEFKPCITHEKLALNWKQENIAFIFVSWLTSIATVVHLLYGTIAFSSLVFIGWIDSTQIIARFMASAIICRAVLMFELAGMRNALFT</sequence>
<reference evidence="3" key="2">
    <citation type="journal article" date="2023" name="IMA Fungus">
        <title>Comparative genomic study of the Penicillium genus elucidates a diverse pangenome and 15 lateral gene transfer events.</title>
        <authorList>
            <person name="Petersen C."/>
            <person name="Sorensen T."/>
            <person name="Nielsen M.R."/>
            <person name="Sondergaard T.E."/>
            <person name="Sorensen J.L."/>
            <person name="Fitzpatrick D.A."/>
            <person name="Frisvad J.C."/>
            <person name="Nielsen K.L."/>
        </authorList>
    </citation>
    <scope>NUCLEOTIDE SEQUENCE</scope>
    <source>
        <strain evidence="3">IBT 26290</strain>
    </source>
</reference>
<keyword evidence="1" id="KW-0472">Membrane</keyword>
<dbReference type="GeneID" id="81423710"/>
<keyword evidence="1" id="KW-1133">Transmembrane helix</keyword>
<dbReference type="Proteomes" id="UP001149163">
    <property type="component" value="Unassembled WGS sequence"/>
</dbReference>
<dbReference type="AlphaFoldDB" id="A0A9W9IHK6"/>
<evidence type="ECO:0000313" key="3">
    <source>
        <dbReference type="EMBL" id="KAJ5176532.1"/>
    </source>
</evidence>
<feature type="transmembrane region" description="Helical" evidence="1">
    <location>
        <begin position="307"/>
        <end position="326"/>
    </location>
</feature>
<comment type="caution">
    <text evidence="3">The sequence shown here is derived from an EMBL/GenBank/DDBJ whole genome shotgun (WGS) entry which is preliminary data.</text>
</comment>
<gene>
    <name evidence="3" type="ORF">N7482_002409</name>
</gene>
<feature type="transmembrane region" description="Helical" evidence="1">
    <location>
        <begin position="268"/>
        <end position="301"/>
    </location>
</feature>
<evidence type="ECO:0000256" key="1">
    <source>
        <dbReference type="SAM" id="Phobius"/>
    </source>
</evidence>
<proteinExistence type="predicted"/>
<feature type="transmembrane region" description="Helical" evidence="1">
    <location>
        <begin position="202"/>
        <end position="224"/>
    </location>
</feature>
<protein>
    <submittedName>
        <fullName evidence="3">Uncharacterized protein</fullName>
    </submittedName>
</protein>
<evidence type="ECO:0000256" key="2">
    <source>
        <dbReference type="SAM" id="SignalP"/>
    </source>
</evidence>
<evidence type="ECO:0000313" key="4">
    <source>
        <dbReference type="Proteomes" id="UP001149163"/>
    </source>
</evidence>
<organism evidence="3 4">
    <name type="scientific">Penicillium canariense</name>
    <dbReference type="NCBI Taxonomy" id="189055"/>
    <lineage>
        <taxon>Eukaryota</taxon>
        <taxon>Fungi</taxon>
        <taxon>Dikarya</taxon>
        <taxon>Ascomycota</taxon>
        <taxon>Pezizomycotina</taxon>
        <taxon>Eurotiomycetes</taxon>
        <taxon>Eurotiomycetidae</taxon>
        <taxon>Eurotiales</taxon>
        <taxon>Aspergillaceae</taxon>
        <taxon>Penicillium</taxon>
    </lineage>
</organism>
<feature type="transmembrane region" description="Helical" evidence="1">
    <location>
        <begin position="88"/>
        <end position="110"/>
    </location>
</feature>
<feature type="signal peptide" evidence="2">
    <location>
        <begin position="1"/>
        <end position="22"/>
    </location>
</feature>
<name>A0A9W9IHK6_9EURO</name>
<dbReference type="RefSeq" id="XP_056548140.1">
    <property type="nucleotide sequence ID" value="XM_056684534.1"/>
</dbReference>
<keyword evidence="4" id="KW-1185">Reference proteome</keyword>
<keyword evidence="1" id="KW-0812">Transmembrane</keyword>
<keyword evidence="2" id="KW-0732">Signal</keyword>
<feature type="transmembrane region" description="Helical" evidence="1">
    <location>
        <begin position="163"/>
        <end position="182"/>
    </location>
</feature>
<feature type="chain" id="PRO_5040884439" evidence="2">
    <location>
        <begin position="23"/>
        <end position="334"/>
    </location>
</feature>
<reference evidence="3" key="1">
    <citation type="submission" date="2022-11" db="EMBL/GenBank/DDBJ databases">
        <authorList>
            <person name="Petersen C."/>
        </authorList>
    </citation>
    <scope>NUCLEOTIDE SEQUENCE</scope>
    <source>
        <strain evidence="3">IBT 26290</strain>
    </source>
</reference>
<dbReference type="OrthoDB" id="3009728at2759"/>
<accession>A0A9W9IHK6</accession>